<feature type="region of interest" description="Disordered" evidence="1">
    <location>
        <begin position="285"/>
        <end position="335"/>
    </location>
</feature>
<dbReference type="Proteomes" id="UP000199405">
    <property type="component" value="Unassembled WGS sequence"/>
</dbReference>
<dbReference type="RefSeq" id="WP_225853323.1">
    <property type="nucleotide sequence ID" value="NZ_FMCQ01000002.1"/>
</dbReference>
<feature type="compositionally biased region" description="Low complexity" evidence="1">
    <location>
        <begin position="325"/>
        <end position="335"/>
    </location>
</feature>
<keyword evidence="3" id="KW-1185">Reference proteome</keyword>
<comment type="caution">
    <text evidence="2">The sequence shown here is derived from an EMBL/GenBank/DDBJ whole genome shotgun (WGS) entry which is preliminary data.</text>
</comment>
<evidence type="ECO:0000313" key="2">
    <source>
        <dbReference type="EMBL" id="SCE78139.1"/>
    </source>
</evidence>
<reference evidence="2 3" key="1">
    <citation type="submission" date="2016-06" db="EMBL/GenBank/DDBJ databases">
        <authorList>
            <person name="Varghese N."/>
            <person name="Submissions Spin"/>
        </authorList>
    </citation>
    <scope>NUCLEOTIDE SEQUENCE [LARGE SCALE GENOMIC DNA]</scope>
    <source>
        <strain evidence="2 3">DSM 45142</strain>
    </source>
</reference>
<proteinExistence type="predicted"/>
<evidence type="ECO:0000256" key="1">
    <source>
        <dbReference type="SAM" id="MobiDB-lite"/>
    </source>
</evidence>
<protein>
    <submittedName>
        <fullName evidence="2">Uncharacterized protein</fullName>
    </submittedName>
</protein>
<feature type="compositionally biased region" description="Pro residues" evidence="1">
    <location>
        <begin position="188"/>
        <end position="208"/>
    </location>
</feature>
<dbReference type="GeneID" id="93469451"/>
<sequence>MSVRTGLVARGTLRLGLLLGAVAVVWGAHEAASGSAAHAAEREPSGPLTATVGVLTHTLGTVLGLPVSGTDDGDAAPSGPGDAAASPGRPHTPPVVEAVVTPVQDRVLTPVTDGLRPVTDPLRDHLLAPVADGLRPVTDPVTVGVLDPVADLLSPVVEPLRPILGPAWRGLEPVLDPLSPVTDLLDPPATPDPGSPAPGEPVPEPSDPVVPVVPADPAATPAPAPGRAHDAPPRAAGPVLAAPAARTLTAVGTRWVDPVRSRAPAAVGPAAHVTTRPALPLPLDGVTHGGGAVHSEPADADANRWRLPALTHGYARPAADPLPPSRTSRPGTRPA</sequence>
<feature type="region of interest" description="Disordered" evidence="1">
    <location>
        <begin position="65"/>
        <end position="93"/>
    </location>
</feature>
<feature type="region of interest" description="Disordered" evidence="1">
    <location>
        <begin position="179"/>
        <end position="236"/>
    </location>
</feature>
<accession>A0ABY0KIY7</accession>
<feature type="compositionally biased region" description="Low complexity" evidence="1">
    <location>
        <begin position="209"/>
        <end position="221"/>
    </location>
</feature>
<dbReference type="EMBL" id="FMCQ01000002">
    <property type="protein sequence ID" value="SCE78139.1"/>
    <property type="molecule type" value="Genomic_DNA"/>
</dbReference>
<gene>
    <name evidence="2" type="ORF">GA0070562_2670</name>
</gene>
<name>A0ABY0KIY7_9ACTN</name>
<evidence type="ECO:0000313" key="3">
    <source>
        <dbReference type="Proteomes" id="UP000199405"/>
    </source>
</evidence>
<organism evidence="2 3">
    <name type="scientific">Micromonospora tulbaghiae</name>
    <dbReference type="NCBI Taxonomy" id="479978"/>
    <lineage>
        <taxon>Bacteria</taxon>
        <taxon>Bacillati</taxon>
        <taxon>Actinomycetota</taxon>
        <taxon>Actinomycetes</taxon>
        <taxon>Micromonosporales</taxon>
        <taxon>Micromonosporaceae</taxon>
        <taxon>Micromonospora</taxon>
    </lineage>
</organism>